<dbReference type="WBParaSite" id="MCU_014915-RA">
    <property type="protein sequence ID" value="MCU_014915-RA"/>
    <property type="gene ID" value="MCU_014915"/>
</dbReference>
<proteinExistence type="predicted"/>
<dbReference type="PANTHER" id="PTHR44147">
    <property type="entry name" value="DEHYDROGENASE/REDUCTASE SDR FAMILY MEMBER 1"/>
    <property type="match status" value="1"/>
</dbReference>
<accession>A0A5K3G324</accession>
<dbReference type="PANTHER" id="PTHR44147:SF2">
    <property type="entry name" value="DEHYDROGENASE_REDUCTASE SDR FAMILY MEMBER 1"/>
    <property type="match status" value="1"/>
</dbReference>
<organism evidence="1">
    <name type="scientific">Mesocestoides corti</name>
    <name type="common">Flatworm</name>
    <dbReference type="NCBI Taxonomy" id="53468"/>
    <lineage>
        <taxon>Eukaryota</taxon>
        <taxon>Metazoa</taxon>
        <taxon>Spiralia</taxon>
        <taxon>Lophotrochozoa</taxon>
        <taxon>Platyhelminthes</taxon>
        <taxon>Cestoda</taxon>
        <taxon>Eucestoda</taxon>
        <taxon>Cyclophyllidea</taxon>
        <taxon>Mesocestoididae</taxon>
        <taxon>Mesocestoides</taxon>
    </lineage>
</organism>
<evidence type="ECO:0000313" key="1">
    <source>
        <dbReference type="WBParaSite" id="MCU_014915-RA"/>
    </source>
</evidence>
<reference evidence="1" key="1">
    <citation type="submission" date="2019-11" db="UniProtKB">
        <authorList>
            <consortium name="WormBaseParasite"/>
        </authorList>
    </citation>
    <scope>IDENTIFICATION</scope>
</reference>
<protein>
    <submittedName>
        <fullName evidence="1">Very-long-chain 3-oxoacyl-CoA reductase 1-like</fullName>
    </submittedName>
</protein>
<dbReference type="AlphaFoldDB" id="A0A5K3G324"/>
<name>A0A5K3G324_MESCO</name>
<dbReference type="Gene3D" id="3.40.50.720">
    <property type="entry name" value="NAD(P)-binding Rossmann-like Domain"/>
    <property type="match status" value="1"/>
</dbReference>
<sequence>MSGDKTPASIWDAVNRVGLRNHYICSVLATRMMLEYRDELEDGDDKKAPKKEPRPGIIFNISSIGGLRYAFAAVYGIGKSTPCCLFSLDQIIFINDFT</sequence>